<dbReference type="PANTHER" id="PTHR22911">
    <property type="entry name" value="ACYL-MALONYL CONDENSING ENZYME-RELATED"/>
    <property type="match status" value="1"/>
</dbReference>
<proteinExistence type="predicted"/>
<protein>
    <submittedName>
        <fullName evidence="3">Unannotated protein</fullName>
    </submittedName>
</protein>
<keyword evidence="1" id="KW-0812">Transmembrane</keyword>
<dbReference type="Pfam" id="PF00892">
    <property type="entry name" value="EamA"/>
    <property type="match status" value="2"/>
</dbReference>
<evidence type="ECO:0000313" key="5">
    <source>
        <dbReference type="EMBL" id="CAB4981170.1"/>
    </source>
</evidence>
<sequence length="279" mass="28453">MAIALALISSVLWGSADFQGGRLAKKHPAFAVTGISQAIGLLFGLIVLLISNGWVAPNLDLGGYFVSGIFAGIAGYLGLSCLYAGLATGRMGVVSPISSLSAIIPATYALIQGEILSLTQGIGITIALLGAFCASGPEVSQGLSLKPLALAVGAALGFGISLTFMAQGSVTSALMTMVMMRVATLVISFILALKIRSIGGFTLKDIPSVGLIGIADFTANLLIGIACTRGLVSVVMVIGSLFPIMTAILAFKILHERLQKIQYIGIILAVAGVALISSA</sequence>
<organism evidence="3">
    <name type="scientific">freshwater metagenome</name>
    <dbReference type="NCBI Taxonomy" id="449393"/>
    <lineage>
        <taxon>unclassified sequences</taxon>
        <taxon>metagenomes</taxon>
        <taxon>ecological metagenomes</taxon>
    </lineage>
</organism>
<feature type="transmembrane region" description="Helical" evidence="1">
    <location>
        <begin position="115"/>
        <end position="136"/>
    </location>
</feature>
<dbReference type="EMBL" id="CAFBOP010000009">
    <property type="protein sequence ID" value="CAB4981170.1"/>
    <property type="molecule type" value="Genomic_DNA"/>
</dbReference>
<feature type="transmembrane region" description="Helical" evidence="1">
    <location>
        <begin position="62"/>
        <end position="86"/>
    </location>
</feature>
<accession>A0A6J6WG64</accession>
<name>A0A6J6WG64_9ZZZZ</name>
<dbReference type="EMBL" id="CAFAAC010000010">
    <property type="protein sequence ID" value="CAB4781147.1"/>
    <property type="molecule type" value="Genomic_DNA"/>
</dbReference>
<dbReference type="PANTHER" id="PTHR22911:SF137">
    <property type="entry name" value="SOLUTE CARRIER FAMILY 35 MEMBER G2-RELATED"/>
    <property type="match status" value="1"/>
</dbReference>
<evidence type="ECO:0000313" key="3">
    <source>
        <dbReference type="EMBL" id="CAB4781147.1"/>
    </source>
</evidence>
<dbReference type="EMBL" id="CAFBPP010000003">
    <property type="protein sequence ID" value="CAB5009766.1"/>
    <property type="molecule type" value="Genomic_DNA"/>
</dbReference>
<dbReference type="InterPro" id="IPR000620">
    <property type="entry name" value="EamA_dom"/>
</dbReference>
<feature type="transmembrane region" description="Helical" evidence="1">
    <location>
        <begin position="148"/>
        <end position="166"/>
    </location>
</feature>
<dbReference type="GO" id="GO:0016020">
    <property type="term" value="C:membrane"/>
    <property type="evidence" value="ECO:0007669"/>
    <property type="project" value="InterPro"/>
</dbReference>
<feature type="transmembrane region" description="Helical" evidence="1">
    <location>
        <begin position="28"/>
        <end position="50"/>
    </location>
</feature>
<feature type="transmembrane region" description="Helical" evidence="1">
    <location>
        <begin position="261"/>
        <end position="278"/>
    </location>
</feature>
<evidence type="ECO:0000313" key="6">
    <source>
        <dbReference type="EMBL" id="CAB5009766.1"/>
    </source>
</evidence>
<feature type="transmembrane region" description="Helical" evidence="1">
    <location>
        <begin position="205"/>
        <end position="225"/>
    </location>
</feature>
<dbReference type="InterPro" id="IPR037185">
    <property type="entry name" value="EmrE-like"/>
</dbReference>
<evidence type="ECO:0000313" key="4">
    <source>
        <dbReference type="EMBL" id="CAB4894616.1"/>
    </source>
</evidence>
<feature type="transmembrane region" description="Helical" evidence="1">
    <location>
        <begin position="172"/>
        <end position="193"/>
    </location>
</feature>
<keyword evidence="1" id="KW-0472">Membrane</keyword>
<dbReference type="SUPFAM" id="SSF103481">
    <property type="entry name" value="Multidrug resistance efflux transporter EmrE"/>
    <property type="match status" value="2"/>
</dbReference>
<reference evidence="3" key="1">
    <citation type="submission" date="2020-05" db="EMBL/GenBank/DDBJ databases">
        <authorList>
            <person name="Chiriac C."/>
            <person name="Salcher M."/>
            <person name="Ghai R."/>
            <person name="Kavagutti S V."/>
        </authorList>
    </citation>
    <scope>NUCLEOTIDE SEQUENCE</scope>
</reference>
<evidence type="ECO:0000256" key="1">
    <source>
        <dbReference type="SAM" id="Phobius"/>
    </source>
</evidence>
<dbReference type="EMBL" id="CAFBMN010000003">
    <property type="protein sequence ID" value="CAB4894616.1"/>
    <property type="molecule type" value="Genomic_DNA"/>
</dbReference>
<feature type="domain" description="EamA" evidence="2">
    <location>
        <begin position="2"/>
        <end position="134"/>
    </location>
</feature>
<keyword evidence="1" id="KW-1133">Transmembrane helix</keyword>
<feature type="transmembrane region" description="Helical" evidence="1">
    <location>
        <begin position="231"/>
        <end position="254"/>
    </location>
</feature>
<gene>
    <name evidence="3" type="ORF">UFOPK2967_00304</name>
    <name evidence="4" type="ORF">UFOPK3587_00117</name>
    <name evidence="5" type="ORF">UFOPK3984_00396</name>
    <name evidence="6" type="ORF">UFOPK4114_00183</name>
</gene>
<feature type="domain" description="EamA" evidence="2">
    <location>
        <begin position="148"/>
        <end position="277"/>
    </location>
</feature>
<dbReference type="AlphaFoldDB" id="A0A6J6WG64"/>
<evidence type="ECO:0000259" key="2">
    <source>
        <dbReference type="Pfam" id="PF00892"/>
    </source>
</evidence>